<dbReference type="AlphaFoldDB" id="A0A7R8UGJ7"/>
<evidence type="ECO:0000256" key="3">
    <source>
        <dbReference type="ARBA" id="ARBA00022525"/>
    </source>
</evidence>
<proteinExistence type="inferred from homology"/>
<keyword evidence="6" id="KW-1185">Reference proteome</keyword>
<gene>
    <name evidence="5" type="ORF">HERILL_LOCUS3326</name>
</gene>
<name>A0A7R8UGJ7_HERIL</name>
<dbReference type="GO" id="GO:0008613">
    <property type="term" value="F:diuretic hormone activity"/>
    <property type="evidence" value="ECO:0007669"/>
    <property type="project" value="InterPro"/>
</dbReference>
<dbReference type="Proteomes" id="UP000594454">
    <property type="component" value="Chromosome 1"/>
</dbReference>
<dbReference type="GO" id="GO:0005615">
    <property type="term" value="C:extracellular space"/>
    <property type="evidence" value="ECO:0007669"/>
    <property type="project" value="TreeGrafter"/>
</dbReference>
<dbReference type="OrthoDB" id="6495587at2759"/>
<feature type="chain" id="PRO_5031225661" evidence="4">
    <location>
        <begin position="26"/>
        <end position="153"/>
    </location>
</feature>
<dbReference type="PANTHER" id="PTHR41146:SF1">
    <property type="entry name" value="DIURETIC HORMONE CLASS 2"/>
    <property type="match status" value="1"/>
</dbReference>
<reference evidence="5 6" key="1">
    <citation type="submission" date="2020-11" db="EMBL/GenBank/DDBJ databases">
        <authorList>
            <person name="Wallbank WR R."/>
            <person name="Pardo Diaz C."/>
            <person name="Kozak K."/>
            <person name="Martin S."/>
            <person name="Jiggins C."/>
            <person name="Moest M."/>
            <person name="Warren A I."/>
            <person name="Generalovic N T."/>
            <person name="Byers J.R.P. K."/>
            <person name="Montejo-Kovacevich G."/>
            <person name="Yen C E."/>
        </authorList>
    </citation>
    <scope>NUCLEOTIDE SEQUENCE [LARGE SCALE GENOMIC DNA]</scope>
</reference>
<organism evidence="5 6">
    <name type="scientific">Hermetia illucens</name>
    <name type="common">Black soldier fly</name>
    <dbReference type="NCBI Taxonomy" id="343691"/>
    <lineage>
        <taxon>Eukaryota</taxon>
        <taxon>Metazoa</taxon>
        <taxon>Ecdysozoa</taxon>
        <taxon>Arthropoda</taxon>
        <taxon>Hexapoda</taxon>
        <taxon>Insecta</taxon>
        <taxon>Pterygota</taxon>
        <taxon>Neoptera</taxon>
        <taxon>Endopterygota</taxon>
        <taxon>Diptera</taxon>
        <taxon>Brachycera</taxon>
        <taxon>Stratiomyomorpha</taxon>
        <taxon>Stratiomyidae</taxon>
        <taxon>Hermetiinae</taxon>
        <taxon>Hermetia</taxon>
    </lineage>
</organism>
<evidence type="ECO:0000256" key="1">
    <source>
        <dbReference type="ARBA" id="ARBA00004613"/>
    </source>
</evidence>
<keyword evidence="4" id="KW-0732">Signal</keyword>
<dbReference type="GO" id="GO:0007589">
    <property type="term" value="P:body fluid secretion"/>
    <property type="evidence" value="ECO:0007669"/>
    <property type="project" value="InterPro"/>
</dbReference>
<dbReference type="InParanoid" id="A0A7R8UGJ7"/>
<comment type="subcellular location">
    <subcellularLocation>
        <location evidence="1">Secreted</location>
    </subcellularLocation>
</comment>
<evidence type="ECO:0000313" key="5">
    <source>
        <dbReference type="EMBL" id="CAD7080157.1"/>
    </source>
</evidence>
<dbReference type="EMBL" id="LR899009">
    <property type="protein sequence ID" value="CAD7080157.1"/>
    <property type="molecule type" value="Genomic_DNA"/>
</dbReference>
<dbReference type="PANTHER" id="PTHR41146">
    <property type="entry name" value="DIURETIC HORMONE CLASS 2"/>
    <property type="match status" value="1"/>
</dbReference>
<feature type="signal peptide" evidence="4">
    <location>
        <begin position="1"/>
        <end position="25"/>
    </location>
</feature>
<evidence type="ECO:0000256" key="4">
    <source>
        <dbReference type="SAM" id="SignalP"/>
    </source>
</evidence>
<dbReference type="GO" id="GO:0001664">
    <property type="term" value="F:G protein-coupled receptor binding"/>
    <property type="evidence" value="ECO:0007669"/>
    <property type="project" value="TreeGrafter"/>
</dbReference>
<keyword evidence="3" id="KW-0964">Secreted</keyword>
<evidence type="ECO:0000313" key="6">
    <source>
        <dbReference type="Proteomes" id="UP000594454"/>
    </source>
</evidence>
<dbReference type="InterPro" id="IPR034439">
    <property type="entry name" value="DH2-like"/>
</dbReference>
<accession>A0A7R8UGJ7</accession>
<comment type="similarity">
    <text evidence="2">Belongs to the diuretic hormone class 2 family.</text>
</comment>
<protein>
    <submittedName>
        <fullName evidence="5">Uncharacterized protein</fullName>
    </submittedName>
</protein>
<evidence type="ECO:0000256" key="2">
    <source>
        <dbReference type="ARBA" id="ARBA00007773"/>
    </source>
</evidence>
<sequence>MSSKGCITTIAVVGLSLLLATLTESAPMPRYYNYYDAMQEIPRDELMAFIARLGETVLKTQYDLGKNAPNMDLNHIKDQSREYASAPGLPYNNEDFLQLASNKQDHFGGSKRTVDFGLARGYSGIQELKHRMGMAAANYAGGPGRRRRSETEA</sequence>